<dbReference type="SUPFAM" id="SSF52218">
    <property type="entry name" value="Flavoproteins"/>
    <property type="match status" value="1"/>
</dbReference>
<dbReference type="Pfam" id="PF03358">
    <property type="entry name" value="FMN_red"/>
    <property type="match status" value="1"/>
</dbReference>
<dbReference type="InterPro" id="IPR050712">
    <property type="entry name" value="NAD(P)H-dep_reductase"/>
</dbReference>
<accession>A0A0R1RW05</accession>
<dbReference type="STRING" id="1423747.FC69_GL000188"/>
<name>A0A0R1RW05_9LACO</name>
<proteinExistence type="predicted"/>
<gene>
    <name evidence="3" type="ORF">FC69_GL000188</name>
</gene>
<dbReference type="eggNOG" id="COG0431">
    <property type="taxonomic scope" value="Bacteria"/>
</dbReference>
<dbReference type="Gene3D" id="3.30.450.20">
    <property type="entry name" value="PAS domain"/>
    <property type="match status" value="1"/>
</dbReference>
<dbReference type="OrthoDB" id="9812295at2"/>
<evidence type="ECO:0000313" key="4">
    <source>
        <dbReference type="Proteomes" id="UP000051264"/>
    </source>
</evidence>
<dbReference type="Pfam" id="PF13596">
    <property type="entry name" value="PAS_10"/>
    <property type="match status" value="1"/>
</dbReference>
<dbReference type="RefSeq" id="WP_025083972.1">
    <property type="nucleotide sequence ID" value="NZ_AZEX01000068.1"/>
</dbReference>
<evidence type="ECO:0000256" key="1">
    <source>
        <dbReference type="SAM" id="MobiDB-lite"/>
    </source>
</evidence>
<dbReference type="GO" id="GO:0005829">
    <property type="term" value="C:cytosol"/>
    <property type="evidence" value="ECO:0007669"/>
    <property type="project" value="TreeGrafter"/>
</dbReference>
<dbReference type="AlphaFoldDB" id="A0A0R1RW05"/>
<feature type="compositionally biased region" description="Low complexity" evidence="1">
    <location>
        <begin position="397"/>
        <end position="408"/>
    </location>
</feature>
<evidence type="ECO:0000259" key="2">
    <source>
        <dbReference type="Pfam" id="PF03358"/>
    </source>
</evidence>
<dbReference type="EMBL" id="AZEX01000068">
    <property type="protein sequence ID" value="KRL58538.1"/>
    <property type="molecule type" value="Genomic_DNA"/>
</dbReference>
<organism evidence="3 4">
    <name type="scientific">Latilactobacillus fuchuensis DSM 14340 = JCM 11249</name>
    <dbReference type="NCBI Taxonomy" id="1423747"/>
    <lineage>
        <taxon>Bacteria</taxon>
        <taxon>Bacillati</taxon>
        <taxon>Bacillota</taxon>
        <taxon>Bacilli</taxon>
        <taxon>Lactobacillales</taxon>
        <taxon>Lactobacillaceae</taxon>
        <taxon>Latilactobacillus</taxon>
    </lineage>
</organism>
<dbReference type="PATRIC" id="fig|1423747.3.peg.194"/>
<dbReference type="GO" id="GO:0010181">
    <property type="term" value="F:FMN binding"/>
    <property type="evidence" value="ECO:0007669"/>
    <property type="project" value="TreeGrafter"/>
</dbReference>
<feature type="compositionally biased region" description="Polar residues" evidence="1">
    <location>
        <begin position="377"/>
        <end position="387"/>
    </location>
</feature>
<dbReference type="eggNOG" id="COG2461">
    <property type="taxonomic scope" value="Bacteria"/>
</dbReference>
<protein>
    <submittedName>
        <fullName evidence="3">Flavin reductase</fullName>
    </submittedName>
</protein>
<sequence>MKLVGIVGSNAEQSYNRLLLKYIATHFAEIVDVEVLEIRDVPMFSQDDDQSANPAIQYLNRKIMAADGVIIATPEHNHTIPASLKNTLEWLSYQLHPLDGKPVMIVGASYYDQGSSRAQLHLRQVLDAPGVNAVVMPGNEFLLGTVKEAFDDAHNLKDADTVAFLQTCLGKFLQFVKVTQAMNQPQPEELPTEDLTASGSIDTTIEGIDKEAEDWVEQAAAKVGAISGNQYVQLDRGILTVDQLNALLASLPMEITYADSNNQSLYYNLNRQPADEMFAPRQPGQAGNPLAKCHPKAAQKHVEWVIQQLRAGKQDVVRMHVPKHGDDQFVVHNYQALHATDGQYMGINEYILDFKPIVDWYLAQTGQTLAGGQVDAVSSASKTQSAPAASAEPTMPVVDAVSSASKKS</sequence>
<dbReference type="Gene3D" id="3.40.50.360">
    <property type="match status" value="1"/>
</dbReference>
<dbReference type="PANTHER" id="PTHR30543">
    <property type="entry name" value="CHROMATE REDUCTASE"/>
    <property type="match status" value="1"/>
</dbReference>
<reference evidence="3 4" key="1">
    <citation type="journal article" date="2015" name="Genome Announc.">
        <title>Expanding the biotechnology potential of lactobacilli through comparative genomics of 213 strains and associated genera.</title>
        <authorList>
            <person name="Sun Z."/>
            <person name="Harris H.M."/>
            <person name="McCann A."/>
            <person name="Guo C."/>
            <person name="Argimon S."/>
            <person name="Zhang W."/>
            <person name="Yang X."/>
            <person name="Jeffery I.B."/>
            <person name="Cooney J.C."/>
            <person name="Kagawa T.F."/>
            <person name="Liu W."/>
            <person name="Song Y."/>
            <person name="Salvetti E."/>
            <person name="Wrobel A."/>
            <person name="Rasinkangas P."/>
            <person name="Parkhill J."/>
            <person name="Rea M.C."/>
            <person name="O'Sullivan O."/>
            <person name="Ritari J."/>
            <person name="Douillard F.P."/>
            <person name="Paul Ross R."/>
            <person name="Yang R."/>
            <person name="Briner A.E."/>
            <person name="Felis G.E."/>
            <person name="de Vos W.M."/>
            <person name="Barrangou R."/>
            <person name="Klaenhammer T.R."/>
            <person name="Caufield P.W."/>
            <person name="Cui Y."/>
            <person name="Zhang H."/>
            <person name="O'Toole P.W."/>
        </authorList>
    </citation>
    <scope>NUCLEOTIDE SEQUENCE [LARGE SCALE GENOMIC DNA]</scope>
    <source>
        <strain evidence="3 4">DSM 14340</strain>
    </source>
</reference>
<dbReference type="InterPro" id="IPR029039">
    <property type="entry name" value="Flavoprotein-like_sf"/>
</dbReference>
<comment type="caution">
    <text evidence="3">The sequence shown here is derived from an EMBL/GenBank/DDBJ whole genome shotgun (WGS) entry which is preliminary data.</text>
</comment>
<dbReference type="Proteomes" id="UP000051264">
    <property type="component" value="Unassembled WGS sequence"/>
</dbReference>
<feature type="region of interest" description="Disordered" evidence="1">
    <location>
        <begin position="377"/>
        <end position="408"/>
    </location>
</feature>
<dbReference type="InterPro" id="IPR005025">
    <property type="entry name" value="FMN_Rdtase-like_dom"/>
</dbReference>
<evidence type="ECO:0000313" key="3">
    <source>
        <dbReference type="EMBL" id="KRL58538.1"/>
    </source>
</evidence>
<feature type="domain" description="NADPH-dependent FMN reductase-like" evidence="2">
    <location>
        <begin position="1"/>
        <end position="145"/>
    </location>
</feature>
<dbReference type="GO" id="GO:0016491">
    <property type="term" value="F:oxidoreductase activity"/>
    <property type="evidence" value="ECO:0007669"/>
    <property type="project" value="InterPro"/>
</dbReference>
<dbReference type="PANTHER" id="PTHR30543:SF21">
    <property type="entry name" value="NAD(P)H-DEPENDENT FMN REDUCTASE LOT6"/>
    <property type="match status" value="1"/>
</dbReference>